<dbReference type="STRING" id="743788.S8EXT2"/>
<evidence type="ECO:0000256" key="7">
    <source>
        <dbReference type="ARBA" id="ARBA00022723"/>
    </source>
</evidence>
<evidence type="ECO:0000256" key="13">
    <source>
        <dbReference type="PIRSR" id="PIRSR602401-1"/>
    </source>
</evidence>
<keyword evidence="9 14" id="KW-0560">Oxidoreductase</keyword>
<evidence type="ECO:0000256" key="4">
    <source>
        <dbReference type="ARBA" id="ARBA00010617"/>
    </source>
</evidence>
<dbReference type="InParanoid" id="S8EXT2"/>
<name>S8EXT2_FOMSC</name>
<dbReference type="Gene3D" id="1.10.630.10">
    <property type="entry name" value="Cytochrome P450"/>
    <property type="match status" value="1"/>
</dbReference>
<reference evidence="15 16" key="1">
    <citation type="journal article" date="2012" name="Science">
        <title>The Paleozoic origin of enzymatic lignin decomposition reconstructed from 31 fungal genomes.</title>
        <authorList>
            <person name="Floudas D."/>
            <person name="Binder M."/>
            <person name="Riley R."/>
            <person name="Barry K."/>
            <person name="Blanchette R.A."/>
            <person name="Henrissat B."/>
            <person name="Martinez A.T."/>
            <person name="Otillar R."/>
            <person name="Spatafora J.W."/>
            <person name="Yadav J.S."/>
            <person name="Aerts A."/>
            <person name="Benoit I."/>
            <person name="Boyd A."/>
            <person name="Carlson A."/>
            <person name="Copeland A."/>
            <person name="Coutinho P.M."/>
            <person name="de Vries R.P."/>
            <person name="Ferreira P."/>
            <person name="Findley K."/>
            <person name="Foster B."/>
            <person name="Gaskell J."/>
            <person name="Glotzer D."/>
            <person name="Gorecki P."/>
            <person name="Heitman J."/>
            <person name="Hesse C."/>
            <person name="Hori C."/>
            <person name="Igarashi K."/>
            <person name="Jurgens J.A."/>
            <person name="Kallen N."/>
            <person name="Kersten P."/>
            <person name="Kohler A."/>
            <person name="Kuees U."/>
            <person name="Kumar T.K.A."/>
            <person name="Kuo A."/>
            <person name="LaButti K."/>
            <person name="Larrondo L.F."/>
            <person name="Lindquist E."/>
            <person name="Ling A."/>
            <person name="Lombard V."/>
            <person name="Lucas S."/>
            <person name="Lundell T."/>
            <person name="Martin R."/>
            <person name="McLaughlin D.J."/>
            <person name="Morgenstern I."/>
            <person name="Morin E."/>
            <person name="Murat C."/>
            <person name="Nagy L.G."/>
            <person name="Nolan M."/>
            <person name="Ohm R.A."/>
            <person name="Patyshakuliyeva A."/>
            <person name="Rokas A."/>
            <person name="Ruiz-Duenas F.J."/>
            <person name="Sabat G."/>
            <person name="Salamov A."/>
            <person name="Samejima M."/>
            <person name="Schmutz J."/>
            <person name="Slot J.C."/>
            <person name="St John F."/>
            <person name="Stenlid J."/>
            <person name="Sun H."/>
            <person name="Sun S."/>
            <person name="Syed K."/>
            <person name="Tsang A."/>
            <person name="Wiebenga A."/>
            <person name="Young D."/>
            <person name="Pisabarro A."/>
            <person name="Eastwood D.C."/>
            <person name="Martin F."/>
            <person name="Cullen D."/>
            <person name="Grigoriev I.V."/>
            <person name="Hibbett D.S."/>
        </authorList>
    </citation>
    <scope>NUCLEOTIDE SEQUENCE</scope>
    <source>
        <strain evidence="16">FP-58527</strain>
    </source>
</reference>
<dbReference type="InterPro" id="IPR036396">
    <property type="entry name" value="Cyt_P450_sf"/>
</dbReference>
<evidence type="ECO:0000256" key="10">
    <source>
        <dbReference type="ARBA" id="ARBA00023004"/>
    </source>
</evidence>
<dbReference type="Proteomes" id="UP000015241">
    <property type="component" value="Unassembled WGS sequence"/>
</dbReference>
<keyword evidence="11 14" id="KW-0503">Monooxygenase</keyword>
<keyword evidence="6" id="KW-0812">Transmembrane</keyword>
<evidence type="ECO:0008006" key="17">
    <source>
        <dbReference type="Google" id="ProtNLM"/>
    </source>
</evidence>
<accession>S8EXT2</accession>
<dbReference type="GO" id="GO:0016020">
    <property type="term" value="C:membrane"/>
    <property type="evidence" value="ECO:0007669"/>
    <property type="project" value="UniProtKB-SubCell"/>
</dbReference>
<keyword evidence="12" id="KW-0472">Membrane</keyword>
<keyword evidence="16" id="KW-1185">Reference proteome</keyword>
<comment type="cofactor">
    <cofactor evidence="1 13">
        <name>heme</name>
        <dbReference type="ChEBI" id="CHEBI:30413"/>
    </cofactor>
</comment>
<keyword evidence="5 13" id="KW-0349">Heme</keyword>
<comment type="subcellular location">
    <subcellularLocation>
        <location evidence="2">Membrane</location>
        <topology evidence="2">Single-pass membrane protein</topology>
    </subcellularLocation>
</comment>
<keyword evidence="8" id="KW-1133">Transmembrane helix</keyword>
<sequence length="495" mass="55604">MRGRLPPGPFGWPVLGNVLQIPVQRSWIAFSEWATAYGDVMHFSAFGRSVVVLNSRTAVLDLLERRSAIYSDRPRSFLAGDMIGYAQFTVMCPYGARLKESRKLIASLISPRTLPDVNSLQESQILLLLPRLMRSPEKLHEHIRWFVMSVVWKITHGYDLEDLSDPLAQVVESVNAEFAYVSTPGNTFLVELFPTLQYLPDWMPGTRRWKSFARRARVNLLRSRDEPFDMVKEKVAHGTAPRSFTATVIEQNPNPTPEEEEIQRMTTSHLQAGMSLSISIATIESFFFMMAVFPHLQQRAQAELDSVLGPAHFPHIRDRAGLPYTEALVQEVYRWNPVGPLGVPHSVMEDDEYKGYAIPKGATVVANTWAILHDPELYPDPHVPRPERYLSAKHSVTEKVGVNGDINADPRTFAFGYGRRVCPGRIIADDTLFILVATVLSAFEISDAIIEEGKPATPLTPYVGDLMCRPPPFRCTIRPRSRNIEELIAGAAIDG</sequence>
<dbReference type="eggNOG" id="KOG0156">
    <property type="taxonomic scope" value="Eukaryota"/>
</dbReference>
<dbReference type="PROSITE" id="PS00086">
    <property type="entry name" value="CYTOCHROME_P450"/>
    <property type="match status" value="1"/>
</dbReference>
<dbReference type="Pfam" id="PF00067">
    <property type="entry name" value="p450"/>
    <property type="match status" value="1"/>
</dbReference>
<evidence type="ECO:0000256" key="5">
    <source>
        <dbReference type="ARBA" id="ARBA00022617"/>
    </source>
</evidence>
<comment type="similarity">
    <text evidence="4 14">Belongs to the cytochrome P450 family.</text>
</comment>
<dbReference type="EMBL" id="KE504235">
    <property type="protein sequence ID" value="EPS94370.1"/>
    <property type="molecule type" value="Genomic_DNA"/>
</dbReference>
<evidence type="ECO:0000256" key="1">
    <source>
        <dbReference type="ARBA" id="ARBA00001971"/>
    </source>
</evidence>
<dbReference type="InterPro" id="IPR002401">
    <property type="entry name" value="Cyt_P450_E_grp-I"/>
</dbReference>
<dbReference type="InterPro" id="IPR050364">
    <property type="entry name" value="Cytochrome_P450_fung"/>
</dbReference>
<dbReference type="GO" id="GO:0004497">
    <property type="term" value="F:monooxygenase activity"/>
    <property type="evidence" value="ECO:0007669"/>
    <property type="project" value="UniProtKB-KW"/>
</dbReference>
<evidence type="ECO:0000256" key="8">
    <source>
        <dbReference type="ARBA" id="ARBA00022989"/>
    </source>
</evidence>
<keyword evidence="10 13" id="KW-0408">Iron</keyword>
<dbReference type="PANTHER" id="PTHR46300:SF7">
    <property type="entry name" value="P450, PUTATIVE (EUROFUNG)-RELATED"/>
    <property type="match status" value="1"/>
</dbReference>
<protein>
    <recommendedName>
        <fullName evidence="17">Cytochrome P450</fullName>
    </recommendedName>
</protein>
<dbReference type="InterPro" id="IPR017972">
    <property type="entry name" value="Cyt_P450_CS"/>
</dbReference>
<evidence type="ECO:0000313" key="15">
    <source>
        <dbReference type="EMBL" id="EPS94370.1"/>
    </source>
</evidence>
<comment type="pathway">
    <text evidence="3">Secondary metabolite biosynthesis.</text>
</comment>
<evidence type="ECO:0000256" key="9">
    <source>
        <dbReference type="ARBA" id="ARBA00023002"/>
    </source>
</evidence>
<dbReference type="PANTHER" id="PTHR46300">
    <property type="entry name" value="P450, PUTATIVE (EUROFUNG)-RELATED-RELATED"/>
    <property type="match status" value="1"/>
</dbReference>
<evidence type="ECO:0000256" key="12">
    <source>
        <dbReference type="ARBA" id="ARBA00023136"/>
    </source>
</evidence>
<dbReference type="SUPFAM" id="SSF48264">
    <property type="entry name" value="Cytochrome P450"/>
    <property type="match status" value="1"/>
</dbReference>
<evidence type="ECO:0000256" key="14">
    <source>
        <dbReference type="RuleBase" id="RU000461"/>
    </source>
</evidence>
<dbReference type="OrthoDB" id="2789670at2759"/>
<evidence type="ECO:0000256" key="2">
    <source>
        <dbReference type="ARBA" id="ARBA00004167"/>
    </source>
</evidence>
<proteinExistence type="inferred from homology"/>
<evidence type="ECO:0000256" key="3">
    <source>
        <dbReference type="ARBA" id="ARBA00005179"/>
    </source>
</evidence>
<dbReference type="HOGENOM" id="CLU_001570_2_3_1"/>
<dbReference type="PRINTS" id="PR00463">
    <property type="entry name" value="EP450I"/>
</dbReference>
<dbReference type="GO" id="GO:0016705">
    <property type="term" value="F:oxidoreductase activity, acting on paired donors, with incorporation or reduction of molecular oxygen"/>
    <property type="evidence" value="ECO:0007669"/>
    <property type="project" value="InterPro"/>
</dbReference>
<dbReference type="GO" id="GO:0020037">
    <property type="term" value="F:heme binding"/>
    <property type="evidence" value="ECO:0007669"/>
    <property type="project" value="InterPro"/>
</dbReference>
<organism evidence="15 16">
    <name type="scientific">Fomitopsis schrenkii</name>
    <name type="common">Brown rot fungus</name>
    <dbReference type="NCBI Taxonomy" id="2126942"/>
    <lineage>
        <taxon>Eukaryota</taxon>
        <taxon>Fungi</taxon>
        <taxon>Dikarya</taxon>
        <taxon>Basidiomycota</taxon>
        <taxon>Agaricomycotina</taxon>
        <taxon>Agaricomycetes</taxon>
        <taxon>Polyporales</taxon>
        <taxon>Fomitopsis</taxon>
    </lineage>
</organism>
<dbReference type="CDD" id="cd11065">
    <property type="entry name" value="CYP64-like"/>
    <property type="match status" value="1"/>
</dbReference>
<dbReference type="GO" id="GO:0005506">
    <property type="term" value="F:iron ion binding"/>
    <property type="evidence" value="ECO:0007669"/>
    <property type="project" value="InterPro"/>
</dbReference>
<evidence type="ECO:0000313" key="16">
    <source>
        <dbReference type="Proteomes" id="UP000015241"/>
    </source>
</evidence>
<dbReference type="AlphaFoldDB" id="S8EXT2"/>
<keyword evidence="7 13" id="KW-0479">Metal-binding</keyword>
<feature type="binding site" description="axial binding residue" evidence="13">
    <location>
        <position position="422"/>
    </location>
    <ligand>
        <name>heme</name>
        <dbReference type="ChEBI" id="CHEBI:30413"/>
    </ligand>
    <ligandPart>
        <name>Fe</name>
        <dbReference type="ChEBI" id="CHEBI:18248"/>
    </ligandPart>
</feature>
<evidence type="ECO:0000256" key="6">
    <source>
        <dbReference type="ARBA" id="ARBA00022692"/>
    </source>
</evidence>
<dbReference type="InterPro" id="IPR001128">
    <property type="entry name" value="Cyt_P450"/>
</dbReference>
<gene>
    <name evidence="15" type="ORF">FOMPIDRAFT_1038865</name>
</gene>
<evidence type="ECO:0000256" key="11">
    <source>
        <dbReference type="ARBA" id="ARBA00023033"/>
    </source>
</evidence>
<dbReference type="PRINTS" id="PR00385">
    <property type="entry name" value="P450"/>
</dbReference>